<accession>A0A1M7ZP95</accession>
<dbReference type="RefSeq" id="WP_073630836.1">
    <property type="nucleotide sequence ID" value="NZ_FRXO01000007.1"/>
</dbReference>
<dbReference type="GO" id="GO:0004497">
    <property type="term" value="F:monooxygenase activity"/>
    <property type="evidence" value="ECO:0007669"/>
    <property type="project" value="UniProtKB-KW"/>
</dbReference>
<keyword evidence="4" id="KW-0223">Dioxygenase</keyword>
<protein>
    <submittedName>
        <fullName evidence="4">2-methyl-3-hydroxypyridine 5-carboxylic acid dioxygenase</fullName>
    </submittedName>
</protein>
<dbReference type="PRINTS" id="PR00420">
    <property type="entry name" value="RNGMNOXGNASE"/>
</dbReference>
<dbReference type="PANTHER" id="PTHR13789">
    <property type="entry name" value="MONOOXYGENASE"/>
    <property type="match status" value="1"/>
</dbReference>
<evidence type="ECO:0000259" key="3">
    <source>
        <dbReference type="Pfam" id="PF01494"/>
    </source>
</evidence>
<dbReference type="PANTHER" id="PTHR13789:SF309">
    <property type="entry name" value="PUTATIVE (AFU_ORTHOLOGUE AFUA_6G14510)-RELATED"/>
    <property type="match status" value="1"/>
</dbReference>
<dbReference type="AlphaFoldDB" id="A0A1M7ZP95"/>
<reference evidence="4 5" key="1">
    <citation type="submission" date="2016-12" db="EMBL/GenBank/DDBJ databases">
        <authorList>
            <person name="Song W.-J."/>
            <person name="Kurnit D.M."/>
        </authorList>
    </citation>
    <scope>NUCLEOTIDE SEQUENCE [LARGE SCALE GENOMIC DNA]</scope>
    <source>
        <strain evidence="4 5">DSM 19599</strain>
    </source>
</reference>
<dbReference type="STRING" id="1123029.SAMN02745172_03372"/>
<evidence type="ECO:0000313" key="5">
    <source>
        <dbReference type="Proteomes" id="UP000186406"/>
    </source>
</evidence>
<dbReference type="Proteomes" id="UP000186406">
    <property type="component" value="Unassembled WGS sequence"/>
</dbReference>
<dbReference type="SUPFAM" id="SSF51905">
    <property type="entry name" value="FAD/NAD(P)-binding domain"/>
    <property type="match status" value="1"/>
</dbReference>
<dbReference type="InterPro" id="IPR050493">
    <property type="entry name" value="FAD-dep_Monooxygenase_BioMet"/>
</dbReference>
<dbReference type="InterPro" id="IPR002938">
    <property type="entry name" value="FAD-bd"/>
</dbReference>
<keyword evidence="1" id="KW-0560">Oxidoreductase</keyword>
<dbReference type="GO" id="GO:0071949">
    <property type="term" value="F:FAD binding"/>
    <property type="evidence" value="ECO:0007669"/>
    <property type="project" value="InterPro"/>
</dbReference>
<dbReference type="OrthoDB" id="4230779at2"/>
<dbReference type="Pfam" id="PF01494">
    <property type="entry name" value="FAD_binding_3"/>
    <property type="match status" value="1"/>
</dbReference>
<feature type="domain" description="FAD-binding" evidence="3">
    <location>
        <begin position="16"/>
        <end position="335"/>
    </location>
</feature>
<keyword evidence="5" id="KW-1185">Reference proteome</keyword>
<dbReference type="InterPro" id="IPR036188">
    <property type="entry name" value="FAD/NAD-bd_sf"/>
</dbReference>
<dbReference type="EMBL" id="FRXO01000007">
    <property type="protein sequence ID" value="SHO66713.1"/>
    <property type="molecule type" value="Genomic_DNA"/>
</dbReference>
<evidence type="ECO:0000256" key="2">
    <source>
        <dbReference type="ARBA" id="ARBA00023033"/>
    </source>
</evidence>
<keyword evidence="2" id="KW-0503">Monooxygenase</keyword>
<dbReference type="Gene3D" id="3.50.50.60">
    <property type="entry name" value="FAD/NAD(P)-binding domain"/>
    <property type="match status" value="1"/>
</dbReference>
<dbReference type="GO" id="GO:0051213">
    <property type="term" value="F:dioxygenase activity"/>
    <property type="evidence" value="ECO:0007669"/>
    <property type="project" value="UniProtKB-KW"/>
</dbReference>
<evidence type="ECO:0000256" key="1">
    <source>
        <dbReference type="ARBA" id="ARBA00023002"/>
    </source>
</evidence>
<organism evidence="4 5">
    <name type="scientific">Pseudoxanthobacter soli DSM 19599</name>
    <dbReference type="NCBI Taxonomy" id="1123029"/>
    <lineage>
        <taxon>Bacteria</taxon>
        <taxon>Pseudomonadati</taxon>
        <taxon>Pseudomonadota</taxon>
        <taxon>Alphaproteobacteria</taxon>
        <taxon>Hyphomicrobiales</taxon>
        <taxon>Segnochrobactraceae</taxon>
        <taxon>Pseudoxanthobacter</taxon>
    </lineage>
</organism>
<dbReference type="Gene3D" id="3.30.9.10">
    <property type="entry name" value="D-Amino Acid Oxidase, subunit A, domain 2"/>
    <property type="match status" value="1"/>
</dbReference>
<proteinExistence type="predicted"/>
<sequence length="380" mass="41793">MANPSAASHRTRRAEIAGGGFAGLTAAIALRQNGWDVRLHEKSPELRAFGAGIYLWHNGLRVLEGVGALEDVLKGSHTPPTYETWMHNKSVSRETFNGLPWRVMTRQHLHNALVNRARAVGVELRVDSEAVAADPAGRLTLHTGEVLEADLIVGADGVGSKVRDSIGFQQDRWISTDGIIRLIVPRMKQQLGDGEWDNTIDMWNFSPRVQRILYSPCNANELYLGLMAPAADPRGSRVPLDLEVWVEMFPFLEPCLVEAAKLQTARYDKYETTKLDSWTRGKVALLGDAAHAMCPALGQGAGCAMVNALSLAQDVEATSSVEDALDAWEKRIRPITDRCQAISGQYAANRSLSKGNMFTPEALEAACYDPLRRIPSWPQN</sequence>
<evidence type="ECO:0000313" key="4">
    <source>
        <dbReference type="EMBL" id="SHO66713.1"/>
    </source>
</evidence>
<gene>
    <name evidence="4" type="ORF">SAMN02745172_03372</name>
</gene>
<name>A0A1M7ZP95_9HYPH</name>